<organism evidence="3">
    <name type="scientific">Trepomonas sp. PC1</name>
    <dbReference type="NCBI Taxonomy" id="1076344"/>
    <lineage>
        <taxon>Eukaryota</taxon>
        <taxon>Metamonada</taxon>
        <taxon>Diplomonadida</taxon>
        <taxon>Hexamitidae</taxon>
        <taxon>Hexamitinae</taxon>
        <taxon>Trepomonas</taxon>
    </lineage>
</organism>
<evidence type="ECO:0000256" key="2">
    <source>
        <dbReference type="SAM" id="MobiDB-lite"/>
    </source>
</evidence>
<feature type="compositionally biased region" description="Low complexity" evidence="2">
    <location>
        <begin position="306"/>
        <end position="318"/>
    </location>
</feature>
<sequence>NFQMIDPSQKIDNNYDEAYNRIFGKKQVDPQNTQNVDVIFKELSETKKELLVLREQNNNIRQIFDIHDDNLVDYLEKYQFQFELLSQENEELSSYQKTVSKMQKEIDSLLTGRYCIIQKDELNQMYSNIKAQKDQIDSLKDTLKQVEYENQQLNDCKQQLDSKQIQINQLIMQLSESEHQYYGGLDTQQSVELLNSKKILEAKVLVLQNEIDELLKENKKLQRTNSLTQLISNNQLSQEQQNQLTERVYANVDLQLLLDQKEQTMVMDSPRVLNYIMNDMALYTSRQLCEMQGFLQQEILRKEQAQQQSHQQVSAKQSENVDSAHVDAKVQQNSVQKLDAKLTATDVVSSDKLEDVEDPESSAKKIQKLKESVNSVVKLEIPDELVFDSEEPVSKQDLAEIVNIMETQSENDLAQQGQRKNESDELNNTSEFQHLSSSSSTDFKRIQFKESKLRKENRQESEDKPKPVFNLDLEKIKSTPKLQMPETKHYTAKSVSIEEELVKNNSVAQLPRYVQNEVLQIVSQRISDQSAKSLSDKQLSSKNEEKKLSLSRSIKNSDIQKIMEATQKQHEQVVTNKMTLPSPISQDLSNQGNARMTLNQPKNYYANDLSSKKQEINIENQFEQRYNEIQRQNELLHAQQQEFYIKMKSPTYRSPQEQYKSPNKLLSYSQQLLKNYKINIE</sequence>
<feature type="region of interest" description="Disordered" evidence="2">
    <location>
        <begin position="306"/>
        <end position="329"/>
    </location>
</feature>
<protein>
    <submittedName>
        <fullName evidence="3">Uncharacterized protein</fullName>
    </submittedName>
</protein>
<dbReference type="AlphaFoldDB" id="A0A146JZQ0"/>
<feature type="region of interest" description="Disordered" evidence="2">
    <location>
        <begin position="410"/>
        <end position="470"/>
    </location>
</feature>
<feature type="compositionally biased region" description="Polar residues" evidence="2">
    <location>
        <begin position="426"/>
        <end position="441"/>
    </location>
</feature>
<proteinExistence type="predicted"/>
<evidence type="ECO:0000313" key="3">
    <source>
        <dbReference type="EMBL" id="JAP90172.1"/>
    </source>
</evidence>
<evidence type="ECO:0000256" key="1">
    <source>
        <dbReference type="SAM" id="Coils"/>
    </source>
</evidence>
<feature type="non-terminal residue" evidence="3">
    <location>
        <position position="1"/>
    </location>
</feature>
<feature type="region of interest" description="Disordered" evidence="2">
    <location>
        <begin position="526"/>
        <end position="551"/>
    </location>
</feature>
<feature type="coiled-coil region" evidence="1">
    <location>
        <begin position="43"/>
        <end position="224"/>
    </location>
</feature>
<gene>
    <name evidence="3" type="ORF">TPC1_30333</name>
</gene>
<reference evidence="3" key="1">
    <citation type="submission" date="2015-07" db="EMBL/GenBank/DDBJ databases">
        <title>Adaptation to a free-living lifestyle via gene acquisitions in the diplomonad Trepomonas sp. PC1.</title>
        <authorList>
            <person name="Xu F."/>
            <person name="Jerlstrom-Hultqvist J."/>
            <person name="Kolisko M."/>
            <person name="Simpson A.G.B."/>
            <person name="Roger A.J."/>
            <person name="Svard S.G."/>
            <person name="Andersson J.O."/>
        </authorList>
    </citation>
    <scope>NUCLEOTIDE SEQUENCE</scope>
    <source>
        <strain evidence="3">PC1</strain>
    </source>
</reference>
<feature type="compositionally biased region" description="Polar residues" evidence="2">
    <location>
        <begin position="526"/>
        <end position="538"/>
    </location>
</feature>
<name>A0A146JZQ0_9EUKA</name>
<dbReference type="EMBL" id="GDID01006434">
    <property type="protein sequence ID" value="JAP90172.1"/>
    <property type="molecule type" value="Transcribed_RNA"/>
</dbReference>
<accession>A0A146JZQ0</accession>
<feature type="compositionally biased region" description="Basic and acidic residues" evidence="2">
    <location>
        <begin position="442"/>
        <end position="470"/>
    </location>
</feature>
<keyword evidence="1" id="KW-0175">Coiled coil</keyword>